<name>A0A7N5K6L0_AILME</name>
<evidence type="ECO:0000313" key="2">
    <source>
        <dbReference type="Proteomes" id="UP000008912"/>
    </source>
</evidence>
<dbReference type="Ensembl" id="ENSAMET00000048683.1">
    <property type="protein sequence ID" value="ENSAMEP00000035682.1"/>
    <property type="gene ID" value="ENSAMEG00000023460.1"/>
</dbReference>
<accession>A0A7N5K6L0</accession>
<proteinExistence type="predicted"/>
<evidence type="ECO:0000313" key="1">
    <source>
        <dbReference type="Ensembl" id="ENSAMEP00000035682.1"/>
    </source>
</evidence>
<organism evidence="1 2">
    <name type="scientific">Ailuropoda melanoleuca</name>
    <name type="common">Giant panda</name>
    <dbReference type="NCBI Taxonomy" id="9646"/>
    <lineage>
        <taxon>Eukaryota</taxon>
        <taxon>Metazoa</taxon>
        <taxon>Chordata</taxon>
        <taxon>Craniata</taxon>
        <taxon>Vertebrata</taxon>
        <taxon>Euteleostomi</taxon>
        <taxon>Mammalia</taxon>
        <taxon>Eutheria</taxon>
        <taxon>Laurasiatheria</taxon>
        <taxon>Carnivora</taxon>
        <taxon>Caniformia</taxon>
        <taxon>Ursidae</taxon>
        <taxon>Ailuropoda</taxon>
    </lineage>
</organism>
<dbReference type="GO" id="GO:0005542">
    <property type="term" value="F:folic acid binding"/>
    <property type="evidence" value="ECO:0007669"/>
    <property type="project" value="InterPro"/>
</dbReference>
<dbReference type="Proteomes" id="UP000008912">
    <property type="component" value="Unassembled WGS sequence"/>
</dbReference>
<dbReference type="AlphaFoldDB" id="A0A7N5K6L0"/>
<keyword evidence="2" id="KW-1185">Reference proteome</keyword>
<dbReference type="GeneTree" id="ENSGT01050000247305"/>
<reference evidence="1 2" key="1">
    <citation type="journal article" date="2010" name="Nature">
        <title>The sequence and de novo assembly of the giant panda genome.</title>
        <authorList>
            <person name="Li R."/>
            <person name="Fan W."/>
            <person name="Tian G."/>
            <person name="Zhu H."/>
            <person name="He L."/>
            <person name="Cai J."/>
            <person name="Huang Q."/>
            <person name="Cai Q."/>
            <person name="Li B."/>
            <person name="Bai Y."/>
            <person name="Zhang Z."/>
            <person name="Zhang Y."/>
            <person name="Wang W."/>
            <person name="Li J."/>
            <person name="Wei F."/>
            <person name="Li H."/>
            <person name="Jian M."/>
            <person name="Li J."/>
            <person name="Zhang Z."/>
            <person name="Nielsen R."/>
            <person name="Li D."/>
            <person name="Gu W."/>
            <person name="Yang Z."/>
            <person name="Xuan Z."/>
            <person name="Ryder O.A."/>
            <person name="Leung F.C."/>
            <person name="Zhou Y."/>
            <person name="Cao J."/>
            <person name="Sun X."/>
            <person name="Fu Y."/>
            <person name="Fang X."/>
            <person name="Guo X."/>
            <person name="Wang B."/>
            <person name="Hou R."/>
            <person name="Shen F."/>
            <person name="Mu B."/>
            <person name="Ni P."/>
            <person name="Lin R."/>
            <person name="Qian W."/>
            <person name="Wang G."/>
            <person name="Yu C."/>
            <person name="Nie W."/>
            <person name="Wang J."/>
            <person name="Wu Z."/>
            <person name="Liang H."/>
            <person name="Min J."/>
            <person name="Wu Q."/>
            <person name="Cheng S."/>
            <person name="Ruan J."/>
            <person name="Wang M."/>
            <person name="Shi Z."/>
            <person name="Wen M."/>
            <person name="Liu B."/>
            <person name="Ren X."/>
            <person name="Zheng H."/>
            <person name="Dong D."/>
            <person name="Cook K."/>
            <person name="Shan G."/>
            <person name="Zhang H."/>
            <person name="Kosiol C."/>
            <person name="Xie X."/>
            <person name="Lu Z."/>
            <person name="Zheng H."/>
            <person name="Li Y."/>
            <person name="Steiner C.C."/>
            <person name="Lam T.T."/>
            <person name="Lin S."/>
            <person name="Zhang Q."/>
            <person name="Li G."/>
            <person name="Tian J."/>
            <person name="Gong T."/>
            <person name="Liu H."/>
            <person name="Zhang D."/>
            <person name="Fang L."/>
            <person name="Ye C."/>
            <person name="Zhang J."/>
            <person name="Hu W."/>
            <person name="Xu A."/>
            <person name="Ren Y."/>
            <person name="Zhang G."/>
            <person name="Bruford M.W."/>
            <person name="Li Q."/>
            <person name="Ma L."/>
            <person name="Guo Y."/>
            <person name="An N."/>
            <person name="Hu Y."/>
            <person name="Zheng Y."/>
            <person name="Shi Y."/>
            <person name="Li Z."/>
            <person name="Liu Q."/>
            <person name="Chen Y."/>
            <person name="Zhao J."/>
            <person name="Qu N."/>
            <person name="Zhao S."/>
            <person name="Tian F."/>
            <person name="Wang X."/>
            <person name="Wang H."/>
            <person name="Xu L."/>
            <person name="Liu X."/>
            <person name="Vinar T."/>
            <person name="Wang Y."/>
            <person name="Lam T.W."/>
            <person name="Yiu S.M."/>
            <person name="Liu S."/>
            <person name="Zhang H."/>
            <person name="Li D."/>
            <person name="Huang Y."/>
            <person name="Wang X."/>
            <person name="Yang G."/>
            <person name="Jiang Z."/>
            <person name="Wang J."/>
            <person name="Qin N."/>
            <person name="Li L."/>
            <person name="Li J."/>
            <person name="Bolund L."/>
            <person name="Kristiansen K."/>
            <person name="Wong G.K."/>
            <person name="Olson M."/>
            <person name="Zhang X."/>
            <person name="Li S."/>
            <person name="Yang H."/>
            <person name="Wang J."/>
            <person name="Wang J."/>
        </authorList>
    </citation>
    <scope>NUCLEOTIDE SEQUENCE [LARGE SCALE GENOMIC DNA]</scope>
</reference>
<sequence length="179" mass="19902">MSSSRLGPRLAACLLNISEAGRKYVVENIAKAAFLEKKIGRNNRQLKQIWQEYPEVSIAASINELGKISNLVLHISGCGVFLLGEAHLPEKCGLVQRRKQLDWFTGRDFSALESDLGAAPARSKIWFNRFSVCFCPAFVFKQNKSWSLPHQQKGLQLGKLLESGEGLLLAFALTHAFIS</sequence>
<reference evidence="1" key="2">
    <citation type="submission" date="2025-08" db="UniProtKB">
        <authorList>
            <consortium name="Ensembl"/>
        </authorList>
    </citation>
    <scope>IDENTIFICATION</scope>
</reference>
<dbReference type="SUPFAM" id="SSF55116">
    <property type="entry name" value="Formiminotransferase domain of formiminotransferase-cyclodeaminase"/>
    <property type="match status" value="1"/>
</dbReference>
<dbReference type="InterPro" id="IPR022384">
    <property type="entry name" value="FormiminoTrfase_cat_dom_sf"/>
</dbReference>
<reference evidence="1" key="3">
    <citation type="submission" date="2025-09" db="UniProtKB">
        <authorList>
            <consortium name="Ensembl"/>
        </authorList>
    </citation>
    <scope>IDENTIFICATION</scope>
</reference>
<dbReference type="GO" id="GO:0016740">
    <property type="term" value="F:transferase activity"/>
    <property type="evidence" value="ECO:0007669"/>
    <property type="project" value="InterPro"/>
</dbReference>
<dbReference type="InParanoid" id="A0A7N5K6L0"/>
<protein>
    <submittedName>
        <fullName evidence="1">Uncharacterized protein</fullName>
    </submittedName>
</protein>